<evidence type="ECO:0000256" key="1">
    <source>
        <dbReference type="SAM" id="Phobius"/>
    </source>
</evidence>
<dbReference type="EMBL" id="JAVDQA010000003">
    <property type="protein sequence ID" value="MDR6300851.1"/>
    <property type="molecule type" value="Genomic_DNA"/>
</dbReference>
<feature type="transmembrane region" description="Helical" evidence="1">
    <location>
        <begin position="125"/>
        <end position="147"/>
    </location>
</feature>
<accession>A0ABU1K5H2</accession>
<feature type="transmembrane region" description="Helical" evidence="1">
    <location>
        <begin position="167"/>
        <end position="190"/>
    </location>
</feature>
<keyword evidence="3" id="KW-1185">Reference proteome</keyword>
<dbReference type="Proteomes" id="UP001257659">
    <property type="component" value="Unassembled WGS sequence"/>
</dbReference>
<evidence type="ECO:0000313" key="2">
    <source>
        <dbReference type="EMBL" id="MDR6300851.1"/>
    </source>
</evidence>
<feature type="transmembrane region" description="Helical" evidence="1">
    <location>
        <begin position="37"/>
        <end position="58"/>
    </location>
</feature>
<protein>
    <submittedName>
        <fullName evidence="2">Amino acid transporter</fullName>
    </submittedName>
</protein>
<name>A0ABU1K5H2_9FLAO</name>
<keyword evidence="1" id="KW-0812">Transmembrane</keyword>
<dbReference type="RefSeq" id="WP_309727745.1">
    <property type="nucleotide sequence ID" value="NZ_JAVDQA010000003.1"/>
</dbReference>
<reference evidence="2 3" key="1">
    <citation type="submission" date="2023-07" db="EMBL/GenBank/DDBJ databases">
        <title>Genomic Encyclopedia of Type Strains, Phase IV (KMG-IV): sequencing the most valuable type-strain genomes for metagenomic binning, comparative biology and taxonomic classification.</title>
        <authorList>
            <person name="Goeker M."/>
        </authorList>
    </citation>
    <scope>NUCLEOTIDE SEQUENCE [LARGE SCALE GENOMIC DNA]</scope>
    <source>
        <strain evidence="2 3">DSM 102814</strain>
    </source>
</reference>
<organism evidence="2 3">
    <name type="scientific">Mesonia maritima</name>
    <dbReference type="NCBI Taxonomy" id="1793873"/>
    <lineage>
        <taxon>Bacteria</taxon>
        <taxon>Pseudomonadati</taxon>
        <taxon>Bacteroidota</taxon>
        <taxon>Flavobacteriia</taxon>
        <taxon>Flavobacteriales</taxon>
        <taxon>Flavobacteriaceae</taxon>
        <taxon>Mesonia</taxon>
    </lineage>
</organism>
<gene>
    <name evidence="2" type="ORF">GGR31_001494</name>
</gene>
<keyword evidence="1" id="KW-0472">Membrane</keyword>
<sequence>MDELELLKKDWKKQEVNLPHYKATELYPMLLKKSSSIVKWIFIISVIELGLGVVLNVFTMDEKFWRDLENLHLKTAIIILYGVSYLITFVFIYYFYKNFKSISATDSASQLMRNILKTRKVVKYYILYILISAGITSLLVFIFVFMYPPAELHVNPDKINWYKVVALGVIITSIILLVIWGIYSLLYGILLKKLKQNYRELKKLEL</sequence>
<feature type="transmembrane region" description="Helical" evidence="1">
    <location>
        <begin position="78"/>
        <end position="96"/>
    </location>
</feature>
<comment type="caution">
    <text evidence="2">The sequence shown here is derived from an EMBL/GenBank/DDBJ whole genome shotgun (WGS) entry which is preliminary data.</text>
</comment>
<proteinExistence type="predicted"/>
<evidence type="ECO:0000313" key="3">
    <source>
        <dbReference type="Proteomes" id="UP001257659"/>
    </source>
</evidence>
<keyword evidence="1" id="KW-1133">Transmembrane helix</keyword>